<dbReference type="SUPFAM" id="SSF55753">
    <property type="entry name" value="Actin depolymerizing proteins"/>
    <property type="match status" value="1"/>
</dbReference>
<evidence type="ECO:0000256" key="1">
    <source>
        <dbReference type="ARBA" id="ARBA00004109"/>
    </source>
</evidence>
<dbReference type="InterPro" id="IPR029006">
    <property type="entry name" value="ADF-H/Gelsolin-like_dom_sf"/>
</dbReference>
<dbReference type="GO" id="GO:0030042">
    <property type="term" value="P:actin filament depolymerization"/>
    <property type="evidence" value="ECO:0007669"/>
    <property type="project" value="InterPro"/>
</dbReference>
<evidence type="ECO:0000259" key="6">
    <source>
        <dbReference type="PROSITE" id="PS51263"/>
    </source>
</evidence>
<dbReference type="InterPro" id="IPR002108">
    <property type="entry name" value="ADF-H"/>
</dbReference>
<proteinExistence type="inferred from homology"/>
<dbReference type="PROSITE" id="PS51263">
    <property type="entry name" value="ADF_H"/>
    <property type="match status" value="1"/>
</dbReference>
<dbReference type="EMBL" id="ML741775">
    <property type="protein sequence ID" value="KAE8330150.1"/>
    <property type="molecule type" value="Genomic_DNA"/>
</dbReference>
<sequence length="141" mass="16313">MASGVGVDDDCLAKFLEIKLQQKYRYVIYRLSADYKEIVVDKTGSIDSTYEDFIGDVPEHDCRWAVYDFETKLDEDSQIRRLIFISWCPDDARIKSKMIYTSSTDTLRRRLVGIGLQITGTELSEISFETVLDKAKRVSRH</sequence>
<dbReference type="SMART" id="SM00102">
    <property type="entry name" value="ADF"/>
    <property type="match status" value="1"/>
</dbReference>
<evidence type="ECO:0000256" key="3">
    <source>
        <dbReference type="ARBA" id="ARBA00015630"/>
    </source>
</evidence>
<dbReference type="Proteomes" id="UP000325945">
    <property type="component" value="Unassembled WGS sequence"/>
</dbReference>
<dbReference type="Pfam" id="PF00241">
    <property type="entry name" value="Cofilin_ADF"/>
    <property type="match status" value="1"/>
</dbReference>
<dbReference type="GO" id="GO:0003779">
    <property type="term" value="F:actin binding"/>
    <property type="evidence" value="ECO:0007669"/>
    <property type="project" value="UniProtKB-KW"/>
</dbReference>
<feature type="domain" description="ADF-H" evidence="6">
    <location>
        <begin position="2"/>
        <end position="136"/>
    </location>
</feature>
<keyword evidence="8" id="KW-1185">Reference proteome</keyword>
<evidence type="ECO:0000256" key="4">
    <source>
        <dbReference type="ARBA" id="ARBA00023203"/>
    </source>
</evidence>
<reference evidence="8" key="1">
    <citation type="submission" date="2019-04" db="EMBL/GenBank/DDBJ databases">
        <title>Friends and foes A comparative genomics studyof 23 Aspergillus species from section Flavi.</title>
        <authorList>
            <consortium name="DOE Joint Genome Institute"/>
            <person name="Kjaerbolling I."/>
            <person name="Vesth T."/>
            <person name="Frisvad J.C."/>
            <person name="Nybo J.L."/>
            <person name="Theobald S."/>
            <person name="Kildgaard S."/>
            <person name="Isbrandt T."/>
            <person name="Kuo A."/>
            <person name="Sato A."/>
            <person name="Lyhne E.K."/>
            <person name="Kogle M.E."/>
            <person name="Wiebenga A."/>
            <person name="Kun R.S."/>
            <person name="Lubbers R.J."/>
            <person name="Makela M.R."/>
            <person name="Barry K."/>
            <person name="Chovatia M."/>
            <person name="Clum A."/>
            <person name="Daum C."/>
            <person name="Haridas S."/>
            <person name="He G."/>
            <person name="LaButti K."/>
            <person name="Lipzen A."/>
            <person name="Mondo S."/>
            <person name="Riley R."/>
            <person name="Salamov A."/>
            <person name="Simmons B.A."/>
            <person name="Magnuson J.K."/>
            <person name="Henrissat B."/>
            <person name="Mortensen U.H."/>
            <person name="Larsen T.O."/>
            <person name="Devries R.P."/>
            <person name="Grigoriev I.V."/>
            <person name="Machida M."/>
            <person name="Baker S.E."/>
            <person name="Andersen M.R."/>
        </authorList>
    </citation>
    <scope>NUCLEOTIDE SEQUENCE [LARGE SCALE GENOMIC DNA]</scope>
    <source>
        <strain evidence="8">CBS 130017</strain>
    </source>
</reference>
<evidence type="ECO:0000313" key="8">
    <source>
        <dbReference type="Proteomes" id="UP000325945"/>
    </source>
</evidence>
<dbReference type="PANTHER" id="PTHR11913">
    <property type="entry name" value="COFILIN-RELATED"/>
    <property type="match status" value="1"/>
</dbReference>
<dbReference type="GO" id="GO:0016363">
    <property type="term" value="C:nuclear matrix"/>
    <property type="evidence" value="ECO:0007669"/>
    <property type="project" value="UniProtKB-SubCell"/>
</dbReference>
<evidence type="ECO:0000256" key="5">
    <source>
        <dbReference type="ARBA" id="ARBA00032427"/>
    </source>
</evidence>
<protein>
    <recommendedName>
        <fullName evidence="3">Cofilin</fullName>
    </recommendedName>
    <alternativeName>
        <fullName evidence="5">Actin-depolymerizing factor 1</fullName>
    </alternativeName>
</protein>
<accession>A0A5N6XF34</accession>
<keyword evidence="4" id="KW-0009">Actin-binding</keyword>
<dbReference type="GO" id="GO:0015629">
    <property type="term" value="C:actin cytoskeleton"/>
    <property type="evidence" value="ECO:0007669"/>
    <property type="project" value="InterPro"/>
</dbReference>
<evidence type="ECO:0000256" key="2">
    <source>
        <dbReference type="ARBA" id="ARBA00006844"/>
    </source>
</evidence>
<organism evidence="7 8">
    <name type="scientific">Aspergillus sergii</name>
    <dbReference type="NCBI Taxonomy" id="1034303"/>
    <lineage>
        <taxon>Eukaryota</taxon>
        <taxon>Fungi</taxon>
        <taxon>Dikarya</taxon>
        <taxon>Ascomycota</taxon>
        <taxon>Pezizomycotina</taxon>
        <taxon>Eurotiomycetes</taxon>
        <taxon>Eurotiomycetidae</taxon>
        <taxon>Eurotiales</taxon>
        <taxon>Aspergillaceae</taxon>
        <taxon>Aspergillus</taxon>
        <taxon>Aspergillus subgen. Circumdati</taxon>
    </lineage>
</organism>
<dbReference type="CDD" id="cd11286">
    <property type="entry name" value="ADF_cofilin_like"/>
    <property type="match status" value="1"/>
</dbReference>
<name>A0A5N6XF34_9EURO</name>
<gene>
    <name evidence="7" type="ORF">BDV39DRAFT_36982</name>
</gene>
<comment type="subcellular location">
    <subcellularLocation>
        <location evidence="1">Nucleus matrix</location>
    </subcellularLocation>
</comment>
<evidence type="ECO:0000313" key="7">
    <source>
        <dbReference type="EMBL" id="KAE8330150.1"/>
    </source>
</evidence>
<dbReference type="Gene3D" id="3.40.20.10">
    <property type="entry name" value="Severin"/>
    <property type="match status" value="1"/>
</dbReference>
<dbReference type="InterPro" id="IPR017904">
    <property type="entry name" value="ADF/Cofilin"/>
</dbReference>
<dbReference type="AlphaFoldDB" id="A0A5N6XF34"/>
<comment type="similarity">
    <text evidence="2">Belongs to the actin-binding proteins ADF family.</text>
</comment>